<dbReference type="GO" id="GO:0005737">
    <property type="term" value="C:cytoplasm"/>
    <property type="evidence" value="ECO:0007669"/>
    <property type="project" value="UniProtKB-SubCell"/>
</dbReference>
<proteinExistence type="inferred from homology"/>
<comment type="caution">
    <text evidence="8">The sequence shown here is derived from an EMBL/GenBank/DDBJ whole genome shotgun (WGS) entry which is preliminary data.</text>
</comment>
<comment type="similarity">
    <text evidence="6">Belongs to the sigma-70 factor family. SigI subfamily.</text>
</comment>
<dbReference type="NCBIfam" id="NF006175">
    <property type="entry name" value="PRK08311.2-3"/>
    <property type="match status" value="1"/>
</dbReference>
<evidence type="ECO:0000259" key="7">
    <source>
        <dbReference type="Pfam" id="PF04542"/>
    </source>
</evidence>
<comment type="function">
    <text evidence="6">Sigma factors are initiation factors that promote the attachment of RNA polymerase to specific initiation sites and are then released.</text>
</comment>
<dbReference type="GO" id="GO:0016987">
    <property type="term" value="F:sigma factor activity"/>
    <property type="evidence" value="ECO:0007669"/>
    <property type="project" value="UniProtKB-UniRule"/>
</dbReference>
<evidence type="ECO:0000256" key="3">
    <source>
        <dbReference type="ARBA" id="ARBA00023082"/>
    </source>
</evidence>
<protein>
    <recommendedName>
        <fullName evidence="6">RNA polymerase sigma factor SigI</fullName>
    </recommendedName>
</protein>
<dbReference type="PIRSF" id="PIRSF038953">
    <property type="entry name" value="SigI"/>
    <property type="match status" value="1"/>
</dbReference>
<dbReference type="AlphaFoldDB" id="A0A1Q8QGP1"/>
<keyword evidence="5 6" id="KW-0804">Transcription</keyword>
<keyword evidence="2 6" id="KW-0805">Transcription regulation</keyword>
<feature type="DNA-binding region" description="H-T-H motif" evidence="6">
    <location>
        <begin position="195"/>
        <end position="214"/>
    </location>
</feature>
<dbReference type="InterPro" id="IPR013325">
    <property type="entry name" value="RNA_pol_sigma_r2"/>
</dbReference>
<evidence type="ECO:0000256" key="2">
    <source>
        <dbReference type="ARBA" id="ARBA00023015"/>
    </source>
</evidence>
<keyword evidence="9" id="KW-1185">Reference proteome</keyword>
<keyword evidence="6" id="KW-0346">Stress response</keyword>
<sequence length="245" mass="28450">MIKVQEEVLRDTLKLAKGGDPLVREDLISAHKAFIARVSSKACGRYLTWDNDDELSIALLAFNEAIDTFDLHGGVSFESFVQMVIRRRLVDYFRKEGKHQHLYLSPMNSEDEELSRYELDTSLEQYQESENQEFFARVLEHFVRVLCDYSVTLDDLIKVSPKHRERKETLTRAALALSNNPELMAHLQRQRLLPIKELELLTGIKRKALEKGRKYLIALALILSKPDFYPLKTFMQIPEEPGERV</sequence>
<dbReference type="GO" id="GO:0006352">
    <property type="term" value="P:DNA-templated transcription initiation"/>
    <property type="evidence" value="ECO:0007669"/>
    <property type="project" value="UniProtKB-UniRule"/>
</dbReference>
<gene>
    <name evidence="6" type="primary">sigI</name>
    <name evidence="8" type="ORF">DSOL_4944</name>
</gene>
<dbReference type="GO" id="GO:0003677">
    <property type="term" value="F:DNA binding"/>
    <property type="evidence" value="ECO:0007669"/>
    <property type="project" value="UniProtKB-UniRule"/>
</dbReference>
<evidence type="ECO:0000256" key="1">
    <source>
        <dbReference type="ARBA" id="ARBA00022490"/>
    </source>
</evidence>
<dbReference type="STRING" id="1888891.DSOL_4944"/>
<dbReference type="Gene3D" id="1.10.1740.10">
    <property type="match status" value="1"/>
</dbReference>
<dbReference type="Pfam" id="PF04542">
    <property type="entry name" value="Sigma70_r2"/>
    <property type="match status" value="1"/>
</dbReference>
<evidence type="ECO:0000256" key="4">
    <source>
        <dbReference type="ARBA" id="ARBA00023125"/>
    </source>
</evidence>
<evidence type="ECO:0000313" key="9">
    <source>
        <dbReference type="Proteomes" id="UP000186102"/>
    </source>
</evidence>
<feature type="short sequence motif" description="Polymerase core binding" evidence="6">
    <location>
        <begin position="53"/>
        <end position="66"/>
    </location>
</feature>
<comment type="subcellular location">
    <subcellularLocation>
        <location evidence="6">Cytoplasm</location>
    </subcellularLocation>
</comment>
<name>A0A1Q8QGP1_9FIRM</name>
<evidence type="ECO:0000313" key="8">
    <source>
        <dbReference type="EMBL" id="OLN26519.1"/>
    </source>
</evidence>
<keyword evidence="1 6" id="KW-0963">Cytoplasm</keyword>
<dbReference type="EMBL" id="MLBF01000075">
    <property type="protein sequence ID" value="OLN26519.1"/>
    <property type="molecule type" value="Genomic_DNA"/>
</dbReference>
<dbReference type="RefSeq" id="WP_345788421.1">
    <property type="nucleotide sequence ID" value="NZ_MLBF01000075.1"/>
</dbReference>
<keyword evidence="3 6" id="KW-0731">Sigma factor</keyword>
<dbReference type="InterPro" id="IPR007627">
    <property type="entry name" value="RNA_pol_sigma70_r2"/>
</dbReference>
<comment type="subunit">
    <text evidence="6">Interacts with RsgI.</text>
</comment>
<dbReference type="HAMAP" id="MF_02064">
    <property type="entry name" value="Sigma70_SigI"/>
    <property type="match status" value="1"/>
</dbReference>
<dbReference type="InterPro" id="IPR014244">
    <property type="entry name" value="RNA_pol_sigma-I"/>
</dbReference>
<keyword evidence="4 6" id="KW-0238">DNA-binding</keyword>
<evidence type="ECO:0000256" key="6">
    <source>
        <dbReference type="HAMAP-Rule" id="MF_02064"/>
    </source>
</evidence>
<feature type="domain" description="RNA polymerase sigma-70 region 2" evidence="7">
    <location>
        <begin position="27"/>
        <end position="97"/>
    </location>
</feature>
<evidence type="ECO:0000256" key="5">
    <source>
        <dbReference type="ARBA" id="ARBA00023163"/>
    </source>
</evidence>
<dbReference type="NCBIfam" id="TIGR02895">
    <property type="entry name" value="spore_sigI"/>
    <property type="match status" value="1"/>
</dbReference>
<organism evidence="8 9">
    <name type="scientific">Desulfosporosinus metallidurans</name>
    <dbReference type="NCBI Taxonomy" id="1888891"/>
    <lineage>
        <taxon>Bacteria</taxon>
        <taxon>Bacillati</taxon>
        <taxon>Bacillota</taxon>
        <taxon>Clostridia</taxon>
        <taxon>Eubacteriales</taxon>
        <taxon>Desulfitobacteriaceae</taxon>
        <taxon>Desulfosporosinus</taxon>
    </lineage>
</organism>
<dbReference type="Proteomes" id="UP000186102">
    <property type="component" value="Unassembled WGS sequence"/>
</dbReference>
<dbReference type="SUPFAM" id="SSF88946">
    <property type="entry name" value="Sigma2 domain of RNA polymerase sigma factors"/>
    <property type="match status" value="1"/>
</dbReference>
<accession>A0A1Q8QGP1</accession>
<reference evidence="8 9" key="1">
    <citation type="submission" date="2016-09" db="EMBL/GenBank/DDBJ databases">
        <title>Complete genome of Desulfosporosinus sp. OL.</title>
        <authorList>
            <person name="Mardanov A."/>
            <person name="Beletsky A."/>
            <person name="Panova A."/>
            <person name="Karnachuk O."/>
            <person name="Ravin N."/>
        </authorList>
    </citation>
    <scope>NUCLEOTIDE SEQUENCE [LARGE SCALE GENOMIC DNA]</scope>
    <source>
        <strain evidence="8 9">OL</strain>
    </source>
</reference>
<comment type="activity regulation">
    <text evidence="6">Negatively regulated by the anti-sigma-I factor RsgI.</text>
</comment>